<evidence type="ECO:0008006" key="5">
    <source>
        <dbReference type="Google" id="ProtNLM"/>
    </source>
</evidence>
<protein>
    <recommendedName>
        <fullName evidence="5">Ethanolamine utilization protein EutN</fullName>
    </recommendedName>
</protein>
<dbReference type="Pfam" id="PF03319">
    <property type="entry name" value="EutN_CcmL"/>
    <property type="match status" value="1"/>
</dbReference>
<evidence type="ECO:0000256" key="1">
    <source>
        <dbReference type="ARBA" id="ARBA00024322"/>
    </source>
</evidence>
<dbReference type="InterPro" id="IPR004992">
    <property type="entry name" value="EutN_CcmL"/>
</dbReference>
<dbReference type="Proteomes" id="UP000230821">
    <property type="component" value="Unassembled WGS sequence"/>
</dbReference>
<comment type="caution">
    <text evidence="3">The sequence shown here is derived from an EMBL/GenBank/DDBJ whole genome shotgun (WGS) entry which is preliminary data.</text>
</comment>
<reference evidence="3 4" key="1">
    <citation type="submission" date="2017-10" db="EMBL/GenBank/DDBJ databases">
        <title>Novel microbial diversity and functional potential in the marine mammal oral microbiome.</title>
        <authorList>
            <person name="Dudek N.K."/>
            <person name="Sun C.L."/>
            <person name="Burstein D."/>
            <person name="Kantor R.S."/>
            <person name="Aliaga Goltsman D.S."/>
            <person name="Bik E.M."/>
            <person name="Thomas B.C."/>
            <person name="Banfield J.F."/>
            <person name="Relman D.A."/>
        </authorList>
    </citation>
    <scope>NUCLEOTIDE SEQUENCE [LARGE SCALE GENOMIC DNA]</scope>
    <source>
        <strain evidence="3">DOLJORAL78_47_16</strain>
    </source>
</reference>
<comment type="subcellular location">
    <subcellularLocation>
        <location evidence="1">Bacterial microcompartment</location>
    </subcellularLocation>
</comment>
<dbReference type="InterPro" id="IPR036677">
    <property type="entry name" value="EutN_CcmL_sf"/>
</dbReference>
<dbReference type="GO" id="GO:0031469">
    <property type="term" value="C:bacterial microcompartment"/>
    <property type="evidence" value="ECO:0007669"/>
    <property type="project" value="UniProtKB-SubCell"/>
</dbReference>
<gene>
    <name evidence="3" type="ORF">CSA56_08675</name>
</gene>
<dbReference type="AlphaFoldDB" id="A0A2G6KHB6"/>
<name>A0A2G6KHB6_9BACT</name>
<sequence length="90" mass="9508">MILGKVIGDIVSTVKFQDYNNYKMLVIQPVDHLGAKAGKPLLAIDSVQAGVGDTVLVIDEGGSGRAILNAPDKRTIRTVVCGIVDEVSTE</sequence>
<dbReference type="Gene3D" id="2.40.50.220">
    <property type="entry name" value="EutN/Ccml"/>
    <property type="match status" value="1"/>
</dbReference>
<keyword evidence="2" id="KW-1283">Bacterial microcompartment</keyword>
<accession>A0A2G6KHB6</accession>
<evidence type="ECO:0000313" key="3">
    <source>
        <dbReference type="EMBL" id="PIE34199.1"/>
    </source>
</evidence>
<proteinExistence type="predicted"/>
<dbReference type="PANTHER" id="PTHR36539:SF1">
    <property type="entry name" value="BACTERIAL MICROCOMPARTMENT SHELL VERTEX PROTEIN EUTN"/>
    <property type="match status" value="1"/>
</dbReference>
<dbReference type="PROSITE" id="PS51932">
    <property type="entry name" value="BMV"/>
    <property type="match status" value="1"/>
</dbReference>
<dbReference type="PANTHER" id="PTHR36539">
    <property type="entry name" value="ETHANOLAMINE UTILIZATION PROTEIN EUTN"/>
    <property type="match status" value="1"/>
</dbReference>
<organism evidence="3 4">
    <name type="scientific">candidate division KSB3 bacterium</name>
    <dbReference type="NCBI Taxonomy" id="2044937"/>
    <lineage>
        <taxon>Bacteria</taxon>
        <taxon>candidate division KSB3</taxon>
    </lineage>
</organism>
<evidence type="ECO:0000313" key="4">
    <source>
        <dbReference type="Proteomes" id="UP000230821"/>
    </source>
</evidence>
<evidence type="ECO:0000256" key="2">
    <source>
        <dbReference type="ARBA" id="ARBA00024446"/>
    </source>
</evidence>
<dbReference type="EMBL" id="PDSK01000091">
    <property type="protein sequence ID" value="PIE34199.1"/>
    <property type="molecule type" value="Genomic_DNA"/>
</dbReference>
<dbReference type="SUPFAM" id="SSF159133">
    <property type="entry name" value="EutN/CcmL-like"/>
    <property type="match status" value="1"/>
</dbReference>